<dbReference type="SUPFAM" id="SSF53756">
    <property type="entry name" value="UDP-Glycosyltransferase/glycogen phosphorylase"/>
    <property type="match status" value="1"/>
</dbReference>
<reference evidence="4 5" key="1">
    <citation type="journal article" date="2023" name="G3 (Bethesda)">
        <title>A haplotype-resolved chromosome-scale genome for Quercus rubra L. provides insights into the genetics of adaptive traits for red oak species.</title>
        <authorList>
            <person name="Kapoor B."/>
            <person name="Jenkins J."/>
            <person name="Schmutz J."/>
            <person name="Zhebentyayeva T."/>
            <person name="Kuelheim C."/>
            <person name="Coggeshall M."/>
            <person name="Heim C."/>
            <person name="Lasky J.R."/>
            <person name="Leites L."/>
            <person name="Islam-Faridi N."/>
            <person name="Romero-Severson J."/>
            <person name="DeLeo V.L."/>
            <person name="Lucas S.M."/>
            <person name="Lazic D."/>
            <person name="Gailing O."/>
            <person name="Carlson J."/>
            <person name="Staton M."/>
        </authorList>
    </citation>
    <scope>NUCLEOTIDE SEQUENCE [LARGE SCALE GENOMIC DNA]</scope>
    <source>
        <strain evidence="4">Pseudo-F2</strain>
    </source>
</reference>
<dbReference type="EMBL" id="JAXUIC010000004">
    <property type="protein sequence ID" value="KAK4592603.1"/>
    <property type="molecule type" value="Genomic_DNA"/>
</dbReference>
<keyword evidence="2" id="KW-0808">Transferase</keyword>
<dbReference type="CDD" id="cd03784">
    <property type="entry name" value="GT1_Gtf-like"/>
    <property type="match status" value="1"/>
</dbReference>
<dbReference type="Pfam" id="PF00201">
    <property type="entry name" value="UDPGT"/>
    <property type="match status" value="1"/>
</dbReference>
<dbReference type="Gene3D" id="3.40.50.2000">
    <property type="entry name" value="Glycogen Phosphorylase B"/>
    <property type="match status" value="2"/>
</dbReference>
<keyword evidence="5" id="KW-1185">Reference proteome</keyword>
<name>A0AAN7FFD7_QUERU</name>
<comment type="similarity">
    <text evidence="1">Belongs to the UDP-glycosyltransferase family.</text>
</comment>
<sequence length="344" mass="38526">MRPEQLETRHSELSMHITFEENGARKSLQTTAQKSSQKLKKDEKCSRDRGDELVDYIPGVSTIRIADLPTFTYGDGRQVLPRVLEGISSVSNKAQYLRFITFHELEAEAINTLKANFPIPVYPIGPAIPYLELEEKNASITNSDNGVNDLQWLDSQPPCSVLYISMGSFLLVSDAQMDEIIGGIRDSGVRCLWVSRGETDQFKDCSGDISLVVPWCDQLKVLCHSSIGGFWTHCGWNSTLEAIFAGVPMLTFPIFWDQVPISKHIVEDWKIGWKVKKDVGVVTRGEISGLVKRFMDNKSDEMNAMRQRAKEVLQKSTRREIAKGGSSDANLDAFIRNTSVGCKC</sequence>
<dbReference type="Proteomes" id="UP001324115">
    <property type="component" value="Unassembled WGS sequence"/>
</dbReference>
<evidence type="ECO:0000256" key="1">
    <source>
        <dbReference type="ARBA" id="ARBA00009995"/>
    </source>
</evidence>
<organism evidence="4 5">
    <name type="scientific">Quercus rubra</name>
    <name type="common">Northern red oak</name>
    <name type="synonym">Quercus borealis</name>
    <dbReference type="NCBI Taxonomy" id="3512"/>
    <lineage>
        <taxon>Eukaryota</taxon>
        <taxon>Viridiplantae</taxon>
        <taxon>Streptophyta</taxon>
        <taxon>Embryophyta</taxon>
        <taxon>Tracheophyta</taxon>
        <taxon>Spermatophyta</taxon>
        <taxon>Magnoliopsida</taxon>
        <taxon>eudicotyledons</taxon>
        <taxon>Gunneridae</taxon>
        <taxon>Pentapetalae</taxon>
        <taxon>rosids</taxon>
        <taxon>fabids</taxon>
        <taxon>Fagales</taxon>
        <taxon>Fagaceae</taxon>
        <taxon>Quercus</taxon>
    </lineage>
</organism>
<gene>
    <name evidence="4" type="ORF">RGQ29_016934</name>
</gene>
<feature type="region of interest" description="Disordered" evidence="3">
    <location>
        <begin position="24"/>
        <end position="46"/>
    </location>
</feature>
<dbReference type="AlphaFoldDB" id="A0AAN7FFD7"/>
<evidence type="ECO:0000256" key="2">
    <source>
        <dbReference type="ARBA" id="ARBA00022679"/>
    </source>
</evidence>
<dbReference type="InterPro" id="IPR002213">
    <property type="entry name" value="UDP_glucos_trans"/>
</dbReference>
<feature type="compositionally biased region" description="Polar residues" evidence="3">
    <location>
        <begin position="27"/>
        <end position="36"/>
    </location>
</feature>
<dbReference type="PANTHER" id="PTHR11926:SF774">
    <property type="entry name" value="UDP-GLYCOSYLTRANSFERASE 85A1-RELATED"/>
    <property type="match status" value="1"/>
</dbReference>
<dbReference type="GO" id="GO:0080043">
    <property type="term" value="F:quercetin 3-O-glucosyltransferase activity"/>
    <property type="evidence" value="ECO:0007669"/>
    <property type="project" value="TreeGrafter"/>
</dbReference>
<protein>
    <submittedName>
        <fullName evidence="4">Uncharacterized protein</fullName>
    </submittedName>
</protein>
<comment type="caution">
    <text evidence="4">The sequence shown here is derived from an EMBL/GenBank/DDBJ whole genome shotgun (WGS) entry which is preliminary data.</text>
</comment>
<dbReference type="GO" id="GO:0080044">
    <property type="term" value="F:quercetin 7-O-glucosyltransferase activity"/>
    <property type="evidence" value="ECO:0007669"/>
    <property type="project" value="TreeGrafter"/>
</dbReference>
<evidence type="ECO:0000256" key="3">
    <source>
        <dbReference type="SAM" id="MobiDB-lite"/>
    </source>
</evidence>
<evidence type="ECO:0000313" key="5">
    <source>
        <dbReference type="Proteomes" id="UP001324115"/>
    </source>
</evidence>
<evidence type="ECO:0000313" key="4">
    <source>
        <dbReference type="EMBL" id="KAK4592603.1"/>
    </source>
</evidence>
<accession>A0AAN7FFD7</accession>
<dbReference type="PANTHER" id="PTHR11926">
    <property type="entry name" value="GLUCOSYL/GLUCURONOSYL TRANSFERASES"/>
    <property type="match status" value="1"/>
</dbReference>
<dbReference type="FunFam" id="3.40.50.2000:FF:000138">
    <property type="entry name" value="Glycosyltransferase"/>
    <property type="match status" value="1"/>
</dbReference>
<proteinExistence type="inferred from homology"/>